<name>X1EJX4_9ZZZZ</name>
<dbReference type="GO" id="GO:0009307">
    <property type="term" value="P:DNA restriction-modification system"/>
    <property type="evidence" value="ECO:0007669"/>
    <property type="project" value="UniProtKB-KW"/>
</dbReference>
<feature type="coiled-coil region" evidence="4">
    <location>
        <begin position="22"/>
        <end position="49"/>
    </location>
</feature>
<dbReference type="Pfam" id="PF01420">
    <property type="entry name" value="Methylase_S"/>
    <property type="match status" value="2"/>
</dbReference>
<gene>
    <name evidence="6" type="ORF">S03H2_22061</name>
</gene>
<accession>X1EJX4</accession>
<dbReference type="EMBL" id="BARU01011820">
    <property type="protein sequence ID" value="GAH33616.1"/>
    <property type="molecule type" value="Genomic_DNA"/>
</dbReference>
<proteinExistence type="inferred from homology"/>
<dbReference type="InterPro" id="IPR052021">
    <property type="entry name" value="Type-I_RS_S_subunit"/>
</dbReference>
<feature type="non-terminal residue" evidence="6">
    <location>
        <position position="1"/>
    </location>
</feature>
<dbReference type="InterPro" id="IPR044946">
    <property type="entry name" value="Restrct_endonuc_typeI_TRD_sf"/>
</dbReference>
<dbReference type="Gene3D" id="3.90.220.20">
    <property type="entry name" value="DNA methylase specificity domains"/>
    <property type="match status" value="2"/>
</dbReference>
<evidence type="ECO:0000256" key="4">
    <source>
        <dbReference type="SAM" id="Coils"/>
    </source>
</evidence>
<organism evidence="6">
    <name type="scientific">marine sediment metagenome</name>
    <dbReference type="NCBI Taxonomy" id="412755"/>
    <lineage>
        <taxon>unclassified sequences</taxon>
        <taxon>metagenomes</taxon>
        <taxon>ecological metagenomes</taxon>
    </lineage>
</organism>
<evidence type="ECO:0000313" key="6">
    <source>
        <dbReference type="EMBL" id="GAH33616.1"/>
    </source>
</evidence>
<keyword evidence="3" id="KW-0238">DNA-binding</keyword>
<protein>
    <recommendedName>
        <fullName evidence="5">Type I restriction modification DNA specificity domain-containing protein</fullName>
    </recommendedName>
</protein>
<dbReference type="PANTHER" id="PTHR30408:SF12">
    <property type="entry name" value="TYPE I RESTRICTION ENZYME MJAVIII SPECIFICITY SUBUNIT"/>
    <property type="match status" value="1"/>
</dbReference>
<evidence type="ECO:0000256" key="3">
    <source>
        <dbReference type="ARBA" id="ARBA00023125"/>
    </source>
</evidence>
<feature type="domain" description="Type I restriction modification DNA specificity" evidence="5">
    <location>
        <begin position="2"/>
        <end position="40"/>
    </location>
</feature>
<dbReference type="InterPro" id="IPR000055">
    <property type="entry name" value="Restrct_endonuc_typeI_TRD"/>
</dbReference>
<evidence type="ECO:0000256" key="1">
    <source>
        <dbReference type="ARBA" id="ARBA00010923"/>
    </source>
</evidence>
<dbReference type="PANTHER" id="PTHR30408">
    <property type="entry name" value="TYPE-1 RESTRICTION ENZYME ECOKI SPECIFICITY PROTEIN"/>
    <property type="match status" value="1"/>
</dbReference>
<keyword evidence="2" id="KW-0680">Restriction system</keyword>
<dbReference type="AlphaFoldDB" id="X1EJX4"/>
<comment type="similarity">
    <text evidence="1">Belongs to the type-I restriction system S methylase family.</text>
</comment>
<dbReference type="Gene3D" id="1.10.287.1120">
    <property type="entry name" value="Bipartite methylase S protein"/>
    <property type="match status" value="1"/>
</dbReference>
<evidence type="ECO:0000256" key="2">
    <source>
        <dbReference type="ARBA" id="ARBA00022747"/>
    </source>
</evidence>
<feature type="non-terminal residue" evidence="6">
    <location>
        <position position="260"/>
    </location>
</feature>
<feature type="domain" description="Type I restriction modification DNA specificity" evidence="5">
    <location>
        <begin position="69"/>
        <end position="246"/>
    </location>
</feature>
<keyword evidence="4" id="KW-0175">Coiled coil</keyword>
<evidence type="ECO:0000259" key="5">
    <source>
        <dbReference type="Pfam" id="PF01420"/>
    </source>
</evidence>
<sequence length="260" mass="29551">IINSLKIPIPSLKEQNKIVAILSSVDKVIEKAESLINKLKDLKNATMQELLTKGIGHTKFKDSPLGKIPEEWEILKMEDITHFMRNGFVGTASPYYTNNYGIPYLMSNNIRENEFDFTKLVFISKEFHIKQSNSILKTGDLLTVQSGHIGTSCVVTKDLEGSNCHALIISRLKTKKVNPYFLAFLINSHNTNGMISKIYVGSTIQHINVKHFIKYTIALPSIREQDKITNILTSIKYKINYQKKHLSKIINLKTALMQDL</sequence>
<dbReference type="GO" id="GO:0003677">
    <property type="term" value="F:DNA binding"/>
    <property type="evidence" value="ECO:0007669"/>
    <property type="project" value="UniProtKB-KW"/>
</dbReference>
<reference evidence="6" key="1">
    <citation type="journal article" date="2014" name="Front. Microbiol.">
        <title>High frequency of phylogenetically diverse reductive dehalogenase-homologous genes in deep subseafloor sedimentary metagenomes.</title>
        <authorList>
            <person name="Kawai M."/>
            <person name="Futagami T."/>
            <person name="Toyoda A."/>
            <person name="Takaki Y."/>
            <person name="Nishi S."/>
            <person name="Hori S."/>
            <person name="Arai W."/>
            <person name="Tsubouchi T."/>
            <person name="Morono Y."/>
            <person name="Uchiyama I."/>
            <person name="Ito T."/>
            <person name="Fujiyama A."/>
            <person name="Inagaki F."/>
            <person name="Takami H."/>
        </authorList>
    </citation>
    <scope>NUCLEOTIDE SEQUENCE</scope>
    <source>
        <strain evidence="6">Expedition CK06-06</strain>
    </source>
</reference>
<dbReference type="SUPFAM" id="SSF116734">
    <property type="entry name" value="DNA methylase specificity domain"/>
    <property type="match status" value="2"/>
</dbReference>
<comment type="caution">
    <text evidence="6">The sequence shown here is derived from an EMBL/GenBank/DDBJ whole genome shotgun (WGS) entry which is preliminary data.</text>
</comment>